<protein>
    <recommendedName>
        <fullName evidence="2">Remorin C-terminal domain-containing protein</fullName>
    </recommendedName>
</protein>
<dbReference type="Pfam" id="PF03763">
    <property type="entry name" value="Remorin_C"/>
    <property type="match status" value="1"/>
</dbReference>
<accession>A0AA88UKM0</accession>
<reference evidence="3" key="1">
    <citation type="submission" date="2022-12" db="EMBL/GenBank/DDBJ databases">
        <title>Draft genome assemblies for two species of Escallonia (Escalloniales).</title>
        <authorList>
            <person name="Chanderbali A."/>
            <person name="Dervinis C."/>
            <person name="Anghel I."/>
            <person name="Soltis D."/>
            <person name="Soltis P."/>
            <person name="Zapata F."/>
        </authorList>
    </citation>
    <scope>NUCLEOTIDE SEQUENCE</scope>
    <source>
        <strain evidence="3">UCBG92.1500</strain>
        <tissue evidence="3">Leaf</tissue>
    </source>
</reference>
<dbReference type="InterPro" id="IPR005516">
    <property type="entry name" value="Remorin_C"/>
</dbReference>
<keyword evidence="4" id="KW-1185">Reference proteome</keyword>
<evidence type="ECO:0000313" key="4">
    <source>
        <dbReference type="Proteomes" id="UP001187471"/>
    </source>
</evidence>
<dbReference type="AlphaFoldDB" id="A0AA88UKM0"/>
<evidence type="ECO:0000313" key="3">
    <source>
        <dbReference type="EMBL" id="KAK2988679.1"/>
    </source>
</evidence>
<name>A0AA88UKM0_9ASTE</name>
<dbReference type="EMBL" id="JAVXUO010000831">
    <property type="protein sequence ID" value="KAK2988679.1"/>
    <property type="molecule type" value="Genomic_DNA"/>
</dbReference>
<sequence>MEMAENTVHCRKPFSRNMCQQLPNQVKAERLKSRAQEKFTNKLAAARRIVEEKRANAEAKLNEKSMDYVEILQIVEEVNWADVEEESLGVASDD</sequence>
<evidence type="ECO:0000259" key="2">
    <source>
        <dbReference type="Pfam" id="PF03763"/>
    </source>
</evidence>
<gene>
    <name evidence="3" type="ORF">RJ640_012715</name>
</gene>
<comment type="similarity">
    <text evidence="1">Belongs to the remorin family.</text>
</comment>
<proteinExistence type="inferred from homology"/>
<feature type="domain" description="Remorin C-terminal" evidence="2">
    <location>
        <begin position="25"/>
        <end position="71"/>
    </location>
</feature>
<dbReference type="Proteomes" id="UP001187471">
    <property type="component" value="Unassembled WGS sequence"/>
</dbReference>
<organism evidence="3 4">
    <name type="scientific">Escallonia rubra</name>
    <dbReference type="NCBI Taxonomy" id="112253"/>
    <lineage>
        <taxon>Eukaryota</taxon>
        <taxon>Viridiplantae</taxon>
        <taxon>Streptophyta</taxon>
        <taxon>Embryophyta</taxon>
        <taxon>Tracheophyta</taxon>
        <taxon>Spermatophyta</taxon>
        <taxon>Magnoliopsida</taxon>
        <taxon>eudicotyledons</taxon>
        <taxon>Gunneridae</taxon>
        <taxon>Pentapetalae</taxon>
        <taxon>asterids</taxon>
        <taxon>campanulids</taxon>
        <taxon>Escalloniales</taxon>
        <taxon>Escalloniaceae</taxon>
        <taxon>Escallonia</taxon>
    </lineage>
</organism>
<comment type="caution">
    <text evidence="3">The sequence shown here is derived from an EMBL/GenBank/DDBJ whole genome shotgun (WGS) entry which is preliminary data.</text>
</comment>
<evidence type="ECO:0000256" key="1">
    <source>
        <dbReference type="ARBA" id="ARBA00005711"/>
    </source>
</evidence>